<evidence type="ECO:0000313" key="1">
    <source>
        <dbReference type="EMBL" id="VVV01941.1"/>
    </source>
</evidence>
<accession>A0AC61YBX7</accession>
<gene>
    <name evidence="1" type="ORF">FVB9532_03236</name>
</gene>
<proteinExistence type="predicted"/>
<protein>
    <submittedName>
        <fullName evidence="1">Uncharacterized protein</fullName>
    </submittedName>
</protein>
<dbReference type="Proteomes" id="UP000356253">
    <property type="component" value="Unassembled WGS sequence"/>
</dbReference>
<keyword evidence="2" id="KW-1185">Reference proteome</keyword>
<dbReference type="EMBL" id="CABVMM010000013">
    <property type="protein sequence ID" value="VVV01941.1"/>
    <property type="molecule type" value="Genomic_DNA"/>
</dbReference>
<organism evidence="1 2">
    <name type="scientific">Mesonia oceanica</name>
    <dbReference type="NCBI Taxonomy" id="2687242"/>
    <lineage>
        <taxon>Bacteria</taxon>
        <taxon>Pseudomonadati</taxon>
        <taxon>Bacteroidota</taxon>
        <taxon>Flavobacteriia</taxon>
        <taxon>Flavobacteriales</taxon>
        <taxon>Flavobacteriaceae</taxon>
        <taxon>Mesonia</taxon>
    </lineage>
</organism>
<sequence length="206" mass="24182">MNPKLTKEEIQFIDNYLKNSGVEYIDTRAEVVDHVASEIESRLSANNTTNFYEEFKVYMVQHKETLLKNAGKYSWSIDKKVLKEVFKNMTNLKVLVPAFLIAVILFAVDLKEYLNSTQILIAFYAVLLVLAFIPIILYRKIKLSFLRRIGIISTIPFIAIHNLLLGDRFAFEQYEMVYSFLFWVLIATTYTSYDFTQEYKRKLELL</sequence>
<evidence type="ECO:0000313" key="2">
    <source>
        <dbReference type="Proteomes" id="UP000356253"/>
    </source>
</evidence>
<comment type="caution">
    <text evidence="1">The sequence shown here is derived from an EMBL/GenBank/DDBJ whole genome shotgun (WGS) entry which is preliminary data.</text>
</comment>
<reference evidence="1" key="1">
    <citation type="submission" date="2019-09" db="EMBL/GenBank/DDBJ databases">
        <authorList>
            <person name="Rodrigo-Torres L."/>
            <person name="Arahal R. D."/>
            <person name="Lucena T."/>
        </authorList>
    </citation>
    <scope>NUCLEOTIDE SEQUENCE</scope>
    <source>
        <strain evidence="1">ISS653</strain>
    </source>
</reference>
<name>A0AC61YBX7_9FLAO</name>